<reference evidence="5 6" key="1">
    <citation type="submission" date="2016-06" db="EMBL/GenBank/DDBJ databases">
        <title>Respiratory ammonification of nitrate coupled to the oxidation of elemental sulfur in deep-sea autotrophic thermophilic bacteria.</title>
        <authorList>
            <person name="Slobodkina G.B."/>
            <person name="Mardanov A.V."/>
            <person name="Ravin N.V."/>
            <person name="Frolova A.A."/>
            <person name="Viryasiv M.B."/>
            <person name="Chernyh N.A."/>
            <person name="Bonch-Osmolovskaya E.A."/>
            <person name="Slobodkin A.I."/>
        </authorList>
    </citation>
    <scope>NUCLEOTIDE SEQUENCE [LARGE SCALE GENOMIC DNA]</scope>
    <source>
        <strain evidence="5 6">S69</strain>
    </source>
</reference>
<proteinExistence type="predicted"/>
<dbReference type="Gene3D" id="3.30.428.10">
    <property type="entry name" value="HIT-like"/>
    <property type="match status" value="1"/>
</dbReference>
<evidence type="ECO:0000313" key="6">
    <source>
        <dbReference type="Proteomes" id="UP000093080"/>
    </source>
</evidence>
<feature type="domain" description="HIT" evidence="4">
    <location>
        <begin position="6"/>
        <end position="113"/>
    </location>
</feature>
<dbReference type="PRINTS" id="PR00332">
    <property type="entry name" value="HISTRIAD"/>
</dbReference>
<feature type="active site" description="Tele-AMP-histidine intermediate" evidence="1">
    <location>
        <position position="101"/>
    </location>
</feature>
<dbReference type="STRING" id="1156395.DBT_1683"/>
<feature type="short sequence motif" description="Histidine triad motif" evidence="2 3">
    <location>
        <begin position="99"/>
        <end position="103"/>
    </location>
</feature>
<evidence type="ECO:0000256" key="1">
    <source>
        <dbReference type="PIRSR" id="PIRSR601310-1"/>
    </source>
</evidence>
<sequence>MAGDCIFCKIISGQVKAEFVHEDDEIVAFKDIHPQAPVHLLIVPKKHIPTINALEEEDAPLVGKMAIVAKTLSKKFGINESGYRLIFNVERGGGQLVFHIHLHLVGGWKNVKK</sequence>
<dbReference type="CDD" id="cd01276">
    <property type="entry name" value="PKCI_related"/>
    <property type="match status" value="1"/>
</dbReference>
<dbReference type="GO" id="GO:0016787">
    <property type="term" value="F:hydrolase activity"/>
    <property type="evidence" value="ECO:0007669"/>
    <property type="project" value="UniProtKB-KW"/>
</dbReference>
<dbReference type="PROSITE" id="PS51084">
    <property type="entry name" value="HIT_2"/>
    <property type="match status" value="1"/>
</dbReference>
<accession>A0A1B9F4N1</accession>
<dbReference type="OrthoDB" id="9784774at2"/>
<keyword evidence="6" id="KW-1185">Reference proteome</keyword>
<protein>
    <submittedName>
        <fullName evidence="5">HIT family hydrolase</fullName>
    </submittedName>
</protein>
<dbReference type="PANTHER" id="PTHR23089">
    <property type="entry name" value="HISTIDINE TRIAD HIT PROTEIN"/>
    <property type="match status" value="1"/>
</dbReference>
<name>A0A1B9F4N1_9BACT</name>
<gene>
    <name evidence="5" type="ORF">DBT_1683</name>
</gene>
<dbReference type="Proteomes" id="UP000093080">
    <property type="component" value="Unassembled WGS sequence"/>
</dbReference>
<dbReference type="AlphaFoldDB" id="A0A1B9F4N1"/>
<dbReference type="EMBL" id="MAGO01000008">
    <property type="protein sequence ID" value="OCC14888.1"/>
    <property type="molecule type" value="Genomic_DNA"/>
</dbReference>
<keyword evidence="5" id="KW-0378">Hydrolase</keyword>
<evidence type="ECO:0000313" key="5">
    <source>
        <dbReference type="EMBL" id="OCC14888.1"/>
    </source>
</evidence>
<evidence type="ECO:0000256" key="2">
    <source>
        <dbReference type="PIRSR" id="PIRSR601310-3"/>
    </source>
</evidence>
<comment type="caution">
    <text evidence="5">The sequence shown here is derived from an EMBL/GenBank/DDBJ whole genome shotgun (WGS) entry which is preliminary data.</text>
</comment>
<dbReference type="InterPro" id="IPR001310">
    <property type="entry name" value="Histidine_triad_HIT"/>
</dbReference>
<organism evidence="5 6">
    <name type="scientific">Dissulfuribacter thermophilus</name>
    <dbReference type="NCBI Taxonomy" id="1156395"/>
    <lineage>
        <taxon>Bacteria</taxon>
        <taxon>Pseudomonadati</taxon>
        <taxon>Thermodesulfobacteriota</taxon>
        <taxon>Dissulfuribacteria</taxon>
        <taxon>Dissulfuribacterales</taxon>
        <taxon>Dissulfuribacteraceae</taxon>
        <taxon>Dissulfuribacter</taxon>
    </lineage>
</organism>
<dbReference type="InterPro" id="IPR019808">
    <property type="entry name" value="Histidine_triad_CS"/>
</dbReference>
<dbReference type="InterPro" id="IPR036265">
    <property type="entry name" value="HIT-like_sf"/>
</dbReference>
<dbReference type="RefSeq" id="WP_067618915.1">
    <property type="nucleotide sequence ID" value="NZ_MAGO01000008.1"/>
</dbReference>
<dbReference type="Pfam" id="PF11969">
    <property type="entry name" value="DcpS_C"/>
    <property type="match status" value="1"/>
</dbReference>
<dbReference type="SUPFAM" id="SSF54197">
    <property type="entry name" value="HIT-like"/>
    <property type="match status" value="1"/>
</dbReference>
<dbReference type="PROSITE" id="PS00892">
    <property type="entry name" value="HIT_1"/>
    <property type="match status" value="1"/>
</dbReference>
<evidence type="ECO:0000256" key="3">
    <source>
        <dbReference type="PROSITE-ProRule" id="PRU00464"/>
    </source>
</evidence>
<dbReference type="InterPro" id="IPR011146">
    <property type="entry name" value="HIT-like"/>
</dbReference>
<evidence type="ECO:0000259" key="4">
    <source>
        <dbReference type="PROSITE" id="PS51084"/>
    </source>
</evidence>